<dbReference type="Gene3D" id="3.40.50.1820">
    <property type="entry name" value="alpha/beta hydrolase"/>
    <property type="match status" value="1"/>
</dbReference>
<evidence type="ECO:0000313" key="2">
    <source>
        <dbReference type="EMBL" id="RCW76408.1"/>
    </source>
</evidence>
<evidence type="ECO:0000313" key="3">
    <source>
        <dbReference type="Proteomes" id="UP000252884"/>
    </source>
</evidence>
<accession>A0A368YAF3</accession>
<evidence type="ECO:0000259" key="1">
    <source>
        <dbReference type="Pfam" id="PF00561"/>
    </source>
</evidence>
<dbReference type="PANTHER" id="PTHR43433">
    <property type="entry name" value="HYDROLASE, ALPHA/BETA FOLD FAMILY PROTEIN"/>
    <property type="match status" value="1"/>
</dbReference>
<organism evidence="2 3">
    <name type="scientific">Pseudorhodoferax soli</name>
    <dbReference type="NCBI Taxonomy" id="545864"/>
    <lineage>
        <taxon>Bacteria</taxon>
        <taxon>Pseudomonadati</taxon>
        <taxon>Pseudomonadota</taxon>
        <taxon>Betaproteobacteria</taxon>
        <taxon>Burkholderiales</taxon>
        <taxon>Comamonadaceae</taxon>
    </lineage>
</organism>
<dbReference type="PANTHER" id="PTHR43433:SF10">
    <property type="entry name" value="AB HYDROLASE-1 DOMAIN-CONTAINING PROTEIN"/>
    <property type="match status" value="1"/>
</dbReference>
<dbReference type="AlphaFoldDB" id="A0A368YAF3"/>
<gene>
    <name evidence="2" type="ORF">DES41_1011014</name>
</gene>
<dbReference type="InterPro" id="IPR029058">
    <property type="entry name" value="AB_hydrolase_fold"/>
</dbReference>
<dbReference type="InterPro" id="IPR050471">
    <property type="entry name" value="AB_hydrolase"/>
</dbReference>
<dbReference type="GO" id="GO:0016787">
    <property type="term" value="F:hydrolase activity"/>
    <property type="evidence" value="ECO:0007669"/>
    <property type="project" value="UniProtKB-KW"/>
</dbReference>
<proteinExistence type="predicted"/>
<comment type="caution">
    <text evidence="2">The sequence shown here is derived from an EMBL/GenBank/DDBJ whole genome shotgun (WGS) entry which is preliminary data.</text>
</comment>
<dbReference type="Proteomes" id="UP000252884">
    <property type="component" value="Unassembled WGS sequence"/>
</dbReference>
<dbReference type="InterPro" id="IPR000073">
    <property type="entry name" value="AB_hydrolase_1"/>
</dbReference>
<dbReference type="PRINTS" id="PR00111">
    <property type="entry name" value="ABHYDROLASE"/>
</dbReference>
<dbReference type="OrthoDB" id="9779853at2"/>
<protein>
    <submittedName>
        <fullName evidence="2">Aminoacrylate hydrolase</fullName>
    </submittedName>
</protein>
<reference evidence="2 3" key="1">
    <citation type="submission" date="2018-07" db="EMBL/GenBank/DDBJ databases">
        <title>Genomic Encyclopedia of Type Strains, Phase IV (KMG-IV): sequencing the most valuable type-strain genomes for metagenomic binning, comparative biology and taxonomic classification.</title>
        <authorList>
            <person name="Goeker M."/>
        </authorList>
    </citation>
    <scope>NUCLEOTIDE SEQUENCE [LARGE SCALE GENOMIC DNA]</scope>
    <source>
        <strain evidence="2 3">DSM 21634</strain>
    </source>
</reference>
<dbReference type="SUPFAM" id="SSF53474">
    <property type="entry name" value="alpha/beta-Hydrolases"/>
    <property type="match status" value="1"/>
</dbReference>
<dbReference type="EMBL" id="QPJK01000001">
    <property type="protein sequence ID" value="RCW76408.1"/>
    <property type="molecule type" value="Genomic_DNA"/>
</dbReference>
<dbReference type="RefSeq" id="WP_114466469.1">
    <property type="nucleotide sequence ID" value="NZ_QPJK01000001.1"/>
</dbReference>
<keyword evidence="3" id="KW-1185">Reference proteome</keyword>
<dbReference type="Pfam" id="PF00561">
    <property type="entry name" value="Abhydrolase_1"/>
    <property type="match status" value="1"/>
</dbReference>
<keyword evidence="2" id="KW-0378">Hydrolase</keyword>
<name>A0A368YAF3_9BURK</name>
<sequence length="266" mass="28268">MHPADPALSASATPPLAFESVGAGPTLVLVAGLGGLGRFWRPVAQILARDWHVLSFDHPGVGGSAPRGAQAIGSIAAAVLELLDAQGIRQFSCVGHSTGGLVAQALALDAPARLQSVVLSSTWARPDRHFRDLFALRRVVLERAGEGAYAVLGQLLGYPPTWYDRELAGADVPPWPQGDASRNALTAERIDMLLGYERADELPRIAQPTLVVGAADDQIVPFHHAHDLAQRIPHAQLLQLDGGHFVPATRPADYAEALARFLRGHG</sequence>
<feature type="domain" description="AB hydrolase-1" evidence="1">
    <location>
        <begin position="25"/>
        <end position="247"/>
    </location>
</feature>